<dbReference type="InterPro" id="IPR000184">
    <property type="entry name" value="Bac_surfAg_D15"/>
</dbReference>
<keyword evidence="3" id="KW-0812">Transmembrane</keyword>
<proteinExistence type="predicted"/>
<accession>A0A7C1SWR9</accession>
<dbReference type="PANTHER" id="PTHR12815:SF18">
    <property type="entry name" value="SORTING AND ASSEMBLY MACHINERY COMPONENT 50 HOMOLOG"/>
    <property type="match status" value="1"/>
</dbReference>
<dbReference type="PANTHER" id="PTHR12815">
    <property type="entry name" value="SORTING AND ASSEMBLY MACHINERY SAMM50 PROTEIN FAMILY MEMBER"/>
    <property type="match status" value="1"/>
</dbReference>
<evidence type="ECO:0000256" key="1">
    <source>
        <dbReference type="ARBA" id="ARBA00004370"/>
    </source>
</evidence>
<evidence type="ECO:0000256" key="2">
    <source>
        <dbReference type="ARBA" id="ARBA00022452"/>
    </source>
</evidence>
<dbReference type="Pfam" id="PF01103">
    <property type="entry name" value="Omp85"/>
    <property type="match status" value="1"/>
</dbReference>
<dbReference type="GO" id="GO:0019867">
    <property type="term" value="C:outer membrane"/>
    <property type="evidence" value="ECO:0007669"/>
    <property type="project" value="InterPro"/>
</dbReference>
<sequence length="555" mass="63206">MKFRRPGVSISFSADRLALILLLLRADLISSESLFVRKLNFQGWRPGRDFQPGFAAGDTVTEEQLADARSRILRRLTSEGYLRATVDLLTAFDSSGVSLTFQVYPGPRMRITGWQLEGTESLDTTTLYRRLNLPRKQPFFSHSQLFHTISRLQQTYHNLGFPFARIEFTGIVETAGGVKPVLQIAEGPKVKISFVSFAGSPELNREMLRRYSGFSGPVDYQPSRIRTWQSNLQSSGWLKVDSIDIVRQESVFGIRFWLTPAKTGQLDAALGYLPETRQLTGWFTISLFNLFNRGRAAEFHWRSAYKRTDYKLNYTEPWPFNLPFTLTGEISHKVSDTVYAYTLLGVTAVTGRDELRLKFNTGYNHLAGVMQKNGFWAGTGFQYDHRDDIDRYRRGIFLELTTRGGYQSIPPETTGFAGEVSARWCAAIPLYANMALTDEVYLHMIYSELPLAAPELYAVGGPENIRGYREGEFTTDQLFWSNFEPRLYLTRHSRVHIFFDAGVLHTSERAYQIIAGYGCGGRWETNFGILGIDFGIPFPQSPMRAKIHLNYRTGF</sequence>
<feature type="domain" description="Bacterial surface antigen (D15)" evidence="5">
    <location>
        <begin position="289"/>
        <end position="539"/>
    </location>
</feature>
<dbReference type="Gene3D" id="2.40.160.50">
    <property type="entry name" value="membrane protein fhac: a member of the omp85/tpsb transporter family"/>
    <property type="match status" value="1"/>
</dbReference>
<dbReference type="AlphaFoldDB" id="A0A7C1SWR9"/>
<gene>
    <name evidence="6" type="ORF">ENP94_02330</name>
</gene>
<keyword evidence="4" id="KW-0472">Membrane</keyword>
<evidence type="ECO:0000259" key="5">
    <source>
        <dbReference type="Pfam" id="PF01103"/>
    </source>
</evidence>
<reference evidence="6" key="1">
    <citation type="journal article" date="2020" name="mSystems">
        <title>Genome- and Community-Level Interaction Insights into Carbon Utilization and Element Cycling Functions of Hydrothermarchaeota in Hydrothermal Sediment.</title>
        <authorList>
            <person name="Zhou Z."/>
            <person name="Liu Y."/>
            <person name="Xu W."/>
            <person name="Pan J."/>
            <person name="Luo Z.H."/>
            <person name="Li M."/>
        </authorList>
    </citation>
    <scope>NUCLEOTIDE SEQUENCE [LARGE SCALE GENOMIC DNA]</scope>
    <source>
        <strain evidence="6">SpSt-265</strain>
    </source>
</reference>
<comment type="subcellular location">
    <subcellularLocation>
        <location evidence="1">Membrane</location>
    </subcellularLocation>
</comment>
<keyword evidence="2" id="KW-1134">Transmembrane beta strand</keyword>
<organism evidence="6">
    <name type="scientific">candidate division WOR-3 bacterium</name>
    <dbReference type="NCBI Taxonomy" id="2052148"/>
    <lineage>
        <taxon>Bacteria</taxon>
        <taxon>Bacteria division WOR-3</taxon>
    </lineage>
</organism>
<evidence type="ECO:0000256" key="4">
    <source>
        <dbReference type="ARBA" id="ARBA00023136"/>
    </source>
</evidence>
<dbReference type="EMBL" id="DSLG01000002">
    <property type="protein sequence ID" value="HEA86828.1"/>
    <property type="molecule type" value="Genomic_DNA"/>
</dbReference>
<evidence type="ECO:0000313" key="6">
    <source>
        <dbReference type="EMBL" id="HEA86828.1"/>
    </source>
</evidence>
<comment type="caution">
    <text evidence="6">The sequence shown here is derived from an EMBL/GenBank/DDBJ whole genome shotgun (WGS) entry which is preliminary data.</text>
</comment>
<protein>
    <recommendedName>
        <fullName evidence="5">Bacterial surface antigen (D15) domain-containing protein</fullName>
    </recommendedName>
</protein>
<name>A0A7C1SWR9_UNCW3</name>
<dbReference type="Gene3D" id="3.10.20.310">
    <property type="entry name" value="membrane protein fhac"/>
    <property type="match status" value="1"/>
</dbReference>
<dbReference type="InterPro" id="IPR039910">
    <property type="entry name" value="D15-like"/>
</dbReference>
<evidence type="ECO:0000256" key="3">
    <source>
        <dbReference type="ARBA" id="ARBA00022692"/>
    </source>
</evidence>